<sequence length="397" mass="43879">MSDYGDEDLSDYGEDWFYVEDTFMVADDLAEHTVNSPPPTTYADEDAIPDWDRFDYYNDLEYASDGYNDDNFYIHGSRTAKTGQKRKRRGGDRHGKKNQKLEGGQRVTSRTESPTPGWPPVVWRSQAEREKKPKQFEDIQEPFALLRDWKERLDHTPTWLSEHSDSTKLKASKAAKGKGVPIAKPVSPSPEPENKEEGGGDIDSAVLMAALQNRLSSTGGPLTGLDPSQLLQYLTRMMNDKDASDDIAGQLADDMLNQGGEDDEDDDEAPADLLSWISQQRDTNEVGPIYVQDSVAPSVTPKSPNFGSSSKRPPTPLSSQTNRSNDGAFKQNNATGEVVQGSSFRKRKVHEDDIEVGTTAPRTKRAARSYDAPKAASQAPVSSTTVKATRSGRTKRS</sequence>
<feature type="compositionally biased region" description="Polar residues" evidence="1">
    <location>
        <begin position="295"/>
        <end position="343"/>
    </location>
</feature>
<feature type="region of interest" description="Disordered" evidence="1">
    <location>
        <begin position="157"/>
        <end position="203"/>
    </location>
</feature>
<evidence type="ECO:0000313" key="3">
    <source>
        <dbReference type="Proteomes" id="UP000800200"/>
    </source>
</evidence>
<feature type="compositionally biased region" description="Acidic residues" evidence="1">
    <location>
        <begin position="260"/>
        <end position="270"/>
    </location>
</feature>
<dbReference type="EMBL" id="ML994639">
    <property type="protein sequence ID" value="KAF2184087.1"/>
    <property type="molecule type" value="Genomic_DNA"/>
</dbReference>
<feature type="region of interest" description="Disordered" evidence="1">
    <location>
        <begin position="73"/>
        <end position="138"/>
    </location>
</feature>
<dbReference type="AlphaFoldDB" id="A0A6A6DWM4"/>
<gene>
    <name evidence="2" type="ORF">K469DRAFT_580611</name>
</gene>
<reference evidence="2" key="1">
    <citation type="journal article" date="2020" name="Stud. Mycol.">
        <title>101 Dothideomycetes genomes: a test case for predicting lifestyles and emergence of pathogens.</title>
        <authorList>
            <person name="Haridas S."/>
            <person name="Albert R."/>
            <person name="Binder M."/>
            <person name="Bloem J."/>
            <person name="Labutti K."/>
            <person name="Salamov A."/>
            <person name="Andreopoulos B."/>
            <person name="Baker S."/>
            <person name="Barry K."/>
            <person name="Bills G."/>
            <person name="Bluhm B."/>
            <person name="Cannon C."/>
            <person name="Castanera R."/>
            <person name="Culley D."/>
            <person name="Daum C."/>
            <person name="Ezra D."/>
            <person name="Gonzalez J."/>
            <person name="Henrissat B."/>
            <person name="Kuo A."/>
            <person name="Liang C."/>
            <person name="Lipzen A."/>
            <person name="Lutzoni F."/>
            <person name="Magnuson J."/>
            <person name="Mondo S."/>
            <person name="Nolan M."/>
            <person name="Ohm R."/>
            <person name="Pangilinan J."/>
            <person name="Park H.-J."/>
            <person name="Ramirez L."/>
            <person name="Alfaro M."/>
            <person name="Sun H."/>
            <person name="Tritt A."/>
            <person name="Yoshinaga Y."/>
            <person name="Zwiers L.-H."/>
            <person name="Turgeon B."/>
            <person name="Goodwin S."/>
            <person name="Spatafora J."/>
            <person name="Crous P."/>
            <person name="Grigoriev I."/>
        </authorList>
    </citation>
    <scope>NUCLEOTIDE SEQUENCE</scope>
    <source>
        <strain evidence="2">CBS 207.26</strain>
    </source>
</reference>
<proteinExistence type="predicted"/>
<evidence type="ECO:0000256" key="1">
    <source>
        <dbReference type="SAM" id="MobiDB-lite"/>
    </source>
</evidence>
<feature type="region of interest" description="Disordered" evidence="1">
    <location>
        <begin position="244"/>
        <end position="397"/>
    </location>
</feature>
<accession>A0A6A6DWM4</accession>
<dbReference type="Proteomes" id="UP000800200">
    <property type="component" value="Unassembled WGS sequence"/>
</dbReference>
<protein>
    <submittedName>
        <fullName evidence="2">Uncharacterized protein</fullName>
    </submittedName>
</protein>
<feature type="compositionally biased region" description="Basic residues" evidence="1">
    <location>
        <begin position="83"/>
        <end position="98"/>
    </location>
</feature>
<feature type="compositionally biased region" description="Polar residues" evidence="1">
    <location>
        <begin position="379"/>
        <end position="388"/>
    </location>
</feature>
<name>A0A6A6DWM4_9PEZI</name>
<dbReference type="OrthoDB" id="3933088at2759"/>
<evidence type="ECO:0000313" key="2">
    <source>
        <dbReference type="EMBL" id="KAF2184087.1"/>
    </source>
</evidence>
<feature type="compositionally biased region" description="Basic and acidic residues" evidence="1">
    <location>
        <begin position="126"/>
        <end position="137"/>
    </location>
</feature>
<organism evidence="2 3">
    <name type="scientific">Zopfia rhizophila CBS 207.26</name>
    <dbReference type="NCBI Taxonomy" id="1314779"/>
    <lineage>
        <taxon>Eukaryota</taxon>
        <taxon>Fungi</taxon>
        <taxon>Dikarya</taxon>
        <taxon>Ascomycota</taxon>
        <taxon>Pezizomycotina</taxon>
        <taxon>Dothideomycetes</taxon>
        <taxon>Dothideomycetes incertae sedis</taxon>
        <taxon>Zopfiaceae</taxon>
        <taxon>Zopfia</taxon>
    </lineage>
</organism>
<keyword evidence="3" id="KW-1185">Reference proteome</keyword>